<reference evidence="1 2" key="1">
    <citation type="submission" date="2019-05" db="EMBL/GenBank/DDBJ databases">
        <title>Another draft genome of Portunus trituberculatus and its Hox gene families provides insights of decapod evolution.</title>
        <authorList>
            <person name="Jeong J.-H."/>
            <person name="Song I."/>
            <person name="Kim S."/>
            <person name="Choi T."/>
            <person name="Kim D."/>
            <person name="Ryu S."/>
            <person name="Kim W."/>
        </authorList>
    </citation>
    <scope>NUCLEOTIDE SEQUENCE [LARGE SCALE GENOMIC DNA]</scope>
    <source>
        <tissue evidence="1">Muscle</tissue>
    </source>
</reference>
<protein>
    <submittedName>
        <fullName evidence="1">Uncharacterized protein</fullName>
    </submittedName>
</protein>
<gene>
    <name evidence="1" type="ORF">E2C01_010414</name>
</gene>
<accession>A0A5B7D8K0</accession>
<dbReference type="Proteomes" id="UP000324222">
    <property type="component" value="Unassembled WGS sequence"/>
</dbReference>
<name>A0A5B7D8K0_PORTR</name>
<evidence type="ECO:0000313" key="1">
    <source>
        <dbReference type="EMBL" id="MPC17553.1"/>
    </source>
</evidence>
<evidence type="ECO:0000313" key="2">
    <source>
        <dbReference type="Proteomes" id="UP000324222"/>
    </source>
</evidence>
<dbReference type="EMBL" id="VSRR010000599">
    <property type="protein sequence ID" value="MPC17553.1"/>
    <property type="molecule type" value="Genomic_DNA"/>
</dbReference>
<proteinExistence type="predicted"/>
<organism evidence="1 2">
    <name type="scientific">Portunus trituberculatus</name>
    <name type="common">Swimming crab</name>
    <name type="synonym">Neptunus trituberculatus</name>
    <dbReference type="NCBI Taxonomy" id="210409"/>
    <lineage>
        <taxon>Eukaryota</taxon>
        <taxon>Metazoa</taxon>
        <taxon>Ecdysozoa</taxon>
        <taxon>Arthropoda</taxon>
        <taxon>Crustacea</taxon>
        <taxon>Multicrustacea</taxon>
        <taxon>Malacostraca</taxon>
        <taxon>Eumalacostraca</taxon>
        <taxon>Eucarida</taxon>
        <taxon>Decapoda</taxon>
        <taxon>Pleocyemata</taxon>
        <taxon>Brachyura</taxon>
        <taxon>Eubrachyura</taxon>
        <taxon>Portunoidea</taxon>
        <taxon>Portunidae</taxon>
        <taxon>Portuninae</taxon>
        <taxon>Portunus</taxon>
    </lineage>
</organism>
<keyword evidence="2" id="KW-1185">Reference proteome</keyword>
<dbReference type="AlphaFoldDB" id="A0A5B7D8K0"/>
<comment type="caution">
    <text evidence="1">The sequence shown here is derived from an EMBL/GenBank/DDBJ whole genome shotgun (WGS) entry which is preliminary data.</text>
</comment>
<sequence>MSIKWSNRTQISRRVFMVLLPTIWQFYTASETYVGIKIVKTLYNNLLASIDLS</sequence>